<evidence type="ECO:0000259" key="1">
    <source>
        <dbReference type="Pfam" id="PF07883"/>
    </source>
</evidence>
<sequence>MTTEPRAPLRSFPTTSPDTGVLRQVLSESPELMMVSFCFETGAKGALHQHPHVQSTYVHSGRFRFFLEGAAFDVSAGDSFVIPSNAEHGCECLEAGQLIDSFAPRRDDFL</sequence>
<dbReference type="InterPro" id="IPR025499">
    <property type="entry name" value="KdgF"/>
</dbReference>
<evidence type="ECO:0000313" key="2">
    <source>
        <dbReference type="EMBL" id="SLN23476.1"/>
    </source>
</evidence>
<protein>
    <submittedName>
        <fullName evidence="2">Cupin domain protein</fullName>
    </submittedName>
</protein>
<dbReference type="InterPro" id="IPR011051">
    <property type="entry name" value="RmlC_Cupin_sf"/>
</dbReference>
<dbReference type="Gene3D" id="2.60.120.10">
    <property type="entry name" value="Jelly Rolls"/>
    <property type="match status" value="1"/>
</dbReference>
<dbReference type="InterPro" id="IPR052535">
    <property type="entry name" value="Bacilysin_H2HPP_isomerase"/>
</dbReference>
<dbReference type="PANTHER" id="PTHR40112">
    <property type="entry name" value="H2HPP ISOMERASE"/>
    <property type="match status" value="1"/>
</dbReference>
<proteinExistence type="predicted"/>
<dbReference type="Proteomes" id="UP000193862">
    <property type="component" value="Unassembled WGS sequence"/>
</dbReference>
<dbReference type="InterPro" id="IPR014710">
    <property type="entry name" value="RmlC-like_jellyroll"/>
</dbReference>
<feature type="domain" description="Cupin type-2" evidence="1">
    <location>
        <begin position="37"/>
        <end position="93"/>
    </location>
</feature>
<gene>
    <name evidence="2" type="ORF">AQS8620_00666</name>
</gene>
<dbReference type="Pfam" id="PF07883">
    <property type="entry name" value="Cupin_2"/>
    <property type="match status" value="1"/>
</dbReference>
<dbReference type="CDD" id="cd02238">
    <property type="entry name" value="cupin_KdgF"/>
    <property type="match status" value="1"/>
</dbReference>
<evidence type="ECO:0000313" key="3">
    <source>
        <dbReference type="Proteomes" id="UP000193862"/>
    </source>
</evidence>
<dbReference type="PANTHER" id="PTHR40112:SF1">
    <property type="entry name" value="H2HPP ISOMERASE"/>
    <property type="match status" value="1"/>
</dbReference>
<dbReference type="SUPFAM" id="SSF51182">
    <property type="entry name" value="RmlC-like cupins"/>
    <property type="match status" value="1"/>
</dbReference>
<dbReference type="AlphaFoldDB" id="A0A1Y5RRE3"/>
<accession>A0A1Y5RRE3</accession>
<reference evidence="2 3" key="1">
    <citation type="submission" date="2017-03" db="EMBL/GenBank/DDBJ databases">
        <authorList>
            <person name="Afonso C.L."/>
            <person name="Miller P.J."/>
            <person name="Scott M.A."/>
            <person name="Spackman E."/>
            <person name="Goraichik I."/>
            <person name="Dimitrov K.M."/>
            <person name="Suarez D.L."/>
            <person name="Swayne D.E."/>
        </authorList>
    </citation>
    <scope>NUCLEOTIDE SEQUENCE [LARGE SCALE GENOMIC DNA]</scope>
    <source>
        <strain evidence="2 3">CECT 8620</strain>
    </source>
</reference>
<keyword evidence="3" id="KW-1185">Reference proteome</keyword>
<dbReference type="EMBL" id="FWFS01000002">
    <property type="protein sequence ID" value="SLN23476.1"/>
    <property type="molecule type" value="Genomic_DNA"/>
</dbReference>
<dbReference type="PIRSF" id="PIRSF029883">
    <property type="entry name" value="KdgF"/>
    <property type="match status" value="1"/>
</dbReference>
<dbReference type="InterPro" id="IPR013096">
    <property type="entry name" value="Cupin_2"/>
</dbReference>
<name>A0A1Y5RRE3_9RHOB</name>
<dbReference type="RefSeq" id="WP_085835429.1">
    <property type="nucleotide sequence ID" value="NZ_FWFS01000002.1"/>
</dbReference>
<organism evidence="2 3">
    <name type="scientific">Aquimixticola soesokkakensis</name>
    <dbReference type="NCBI Taxonomy" id="1519096"/>
    <lineage>
        <taxon>Bacteria</taxon>
        <taxon>Pseudomonadati</taxon>
        <taxon>Pseudomonadota</taxon>
        <taxon>Alphaproteobacteria</taxon>
        <taxon>Rhodobacterales</taxon>
        <taxon>Paracoccaceae</taxon>
        <taxon>Aquimixticola</taxon>
    </lineage>
</organism>
<dbReference type="OrthoDB" id="9811153at2"/>